<evidence type="ECO:0000256" key="2">
    <source>
        <dbReference type="ARBA" id="ARBA00022833"/>
    </source>
</evidence>
<dbReference type="GO" id="GO:0006284">
    <property type="term" value="P:base-excision repair"/>
    <property type="evidence" value="ECO:0007669"/>
    <property type="project" value="TreeGrafter"/>
</dbReference>
<proteinExistence type="predicted"/>
<dbReference type="GO" id="GO:0000715">
    <property type="term" value="P:nucleotide-excision repair, DNA damage recognition"/>
    <property type="evidence" value="ECO:0007669"/>
    <property type="project" value="TreeGrafter"/>
</dbReference>
<comment type="caution">
    <text evidence="6">The sequence shown here is derived from an EMBL/GenBank/DDBJ whole genome shotgun (WGS) entry which is preliminary data.</text>
</comment>
<keyword evidence="2" id="KW-0862">Zinc</keyword>
<dbReference type="InterPro" id="IPR037129">
    <property type="entry name" value="XPA_sf"/>
</dbReference>
<dbReference type="GO" id="GO:0003684">
    <property type="term" value="F:damaged DNA binding"/>
    <property type="evidence" value="ECO:0007669"/>
    <property type="project" value="InterPro"/>
</dbReference>
<dbReference type="CDD" id="cd21075">
    <property type="entry name" value="DBD_XPA-like"/>
    <property type="match status" value="1"/>
</dbReference>
<accession>A0AAD3D9K5</accession>
<dbReference type="InterPro" id="IPR022656">
    <property type="entry name" value="XPA_C"/>
</dbReference>
<dbReference type="GO" id="GO:0070914">
    <property type="term" value="P:UV-damage excision repair"/>
    <property type="evidence" value="ECO:0007669"/>
    <property type="project" value="TreeGrafter"/>
</dbReference>
<dbReference type="Gene3D" id="3.90.530.10">
    <property type="entry name" value="XPA C-terminal domain"/>
    <property type="match status" value="1"/>
</dbReference>
<feature type="region of interest" description="Disordered" evidence="4">
    <location>
        <begin position="24"/>
        <end position="62"/>
    </location>
</feature>
<evidence type="ECO:0000256" key="3">
    <source>
        <dbReference type="ARBA" id="ARBA00023242"/>
    </source>
</evidence>
<dbReference type="GO" id="GO:0000110">
    <property type="term" value="C:nucleotide-excision repair factor 1 complex"/>
    <property type="evidence" value="ECO:0007669"/>
    <property type="project" value="TreeGrafter"/>
</dbReference>
<evidence type="ECO:0000256" key="4">
    <source>
        <dbReference type="SAM" id="MobiDB-lite"/>
    </source>
</evidence>
<dbReference type="Proteomes" id="UP001054902">
    <property type="component" value="Unassembled WGS sequence"/>
</dbReference>
<keyword evidence="7" id="KW-1185">Reference proteome</keyword>
<evidence type="ECO:0000313" key="7">
    <source>
        <dbReference type="Proteomes" id="UP001054902"/>
    </source>
</evidence>
<feature type="domain" description="XPA C-terminal" evidence="5">
    <location>
        <begin position="78"/>
        <end position="121"/>
    </location>
</feature>
<dbReference type="AlphaFoldDB" id="A0AAD3D9K5"/>
<evidence type="ECO:0000259" key="5">
    <source>
        <dbReference type="Pfam" id="PF05181"/>
    </source>
</evidence>
<dbReference type="GO" id="GO:1901255">
    <property type="term" value="P:nucleotide-excision repair involved in interstrand cross-link repair"/>
    <property type="evidence" value="ECO:0007669"/>
    <property type="project" value="TreeGrafter"/>
</dbReference>
<keyword evidence="3" id="KW-0539">Nucleus</keyword>
<reference evidence="6 7" key="1">
    <citation type="journal article" date="2021" name="Sci. Rep.">
        <title>The genome of the diatom Chaetoceros tenuissimus carries an ancient integrated fragment of an extant virus.</title>
        <authorList>
            <person name="Hongo Y."/>
            <person name="Kimura K."/>
            <person name="Takaki Y."/>
            <person name="Yoshida Y."/>
            <person name="Baba S."/>
            <person name="Kobayashi G."/>
            <person name="Nagasaki K."/>
            <person name="Hano T."/>
            <person name="Tomaru Y."/>
        </authorList>
    </citation>
    <scope>NUCLEOTIDE SEQUENCE [LARGE SCALE GENOMIC DNA]</scope>
    <source>
        <strain evidence="6 7">NIES-3715</strain>
    </source>
</reference>
<evidence type="ECO:0000256" key="1">
    <source>
        <dbReference type="ARBA" id="ARBA00004123"/>
    </source>
</evidence>
<dbReference type="InterPro" id="IPR000465">
    <property type="entry name" value="XPA/RAD14"/>
</dbReference>
<sequence>MTLTEEQKERMRINRERALEIRRKKLEEAARKQQEEDAKNRKGGENNEEKKNIPNKEKLKDDADVELEDFEIDASPYVTKQDAMSKYCLPIGTLEVCEFIEKDNPRNKKFSKMKLYYRSEIRRRARERFGGLQGLQEERRKRERKRFERDYEDVTNIFKSNKKKKSSNNYGL</sequence>
<dbReference type="SUPFAM" id="SSF46955">
    <property type="entry name" value="Putative DNA-binding domain"/>
    <property type="match status" value="1"/>
</dbReference>
<organism evidence="6 7">
    <name type="scientific">Chaetoceros tenuissimus</name>
    <dbReference type="NCBI Taxonomy" id="426638"/>
    <lineage>
        <taxon>Eukaryota</taxon>
        <taxon>Sar</taxon>
        <taxon>Stramenopiles</taxon>
        <taxon>Ochrophyta</taxon>
        <taxon>Bacillariophyta</taxon>
        <taxon>Coscinodiscophyceae</taxon>
        <taxon>Chaetocerotophycidae</taxon>
        <taxon>Chaetocerotales</taxon>
        <taxon>Chaetocerotaceae</taxon>
        <taxon>Chaetoceros</taxon>
    </lineage>
</organism>
<dbReference type="Pfam" id="PF05181">
    <property type="entry name" value="XPA_C"/>
    <property type="match status" value="1"/>
</dbReference>
<dbReference type="EMBL" id="BLLK01000069">
    <property type="protein sequence ID" value="GFH60323.1"/>
    <property type="molecule type" value="Genomic_DNA"/>
</dbReference>
<comment type="subcellular location">
    <subcellularLocation>
        <location evidence="1">Nucleus</location>
    </subcellularLocation>
</comment>
<dbReference type="InterPro" id="IPR009061">
    <property type="entry name" value="DNA-bd_dom_put_sf"/>
</dbReference>
<gene>
    <name evidence="6" type="ORF">CTEN210_16799</name>
</gene>
<dbReference type="PANTHER" id="PTHR10142:SF0">
    <property type="entry name" value="DNA REPAIR PROTEIN COMPLEMENTING XP-A CELLS"/>
    <property type="match status" value="1"/>
</dbReference>
<evidence type="ECO:0000313" key="6">
    <source>
        <dbReference type="EMBL" id="GFH60323.1"/>
    </source>
</evidence>
<dbReference type="PANTHER" id="PTHR10142">
    <property type="entry name" value="DNA REPAIR PROTEIN COMPLEMENTING XP-A CELLS"/>
    <property type="match status" value="1"/>
</dbReference>
<protein>
    <submittedName>
        <fullName evidence="6">Xeroderma pigmentosum group A protein</fullName>
    </submittedName>
</protein>
<name>A0AAD3D9K5_9STRA</name>